<dbReference type="SMART" id="SM00471">
    <property type="entry name" value="HDc"/>
    <property type="match status" value="1"/>
</dbReference>
<dbReference type="InterPro" id="IPR052194">
    <property type="entry name" value="MESH1"/>
</dbReference>
<dbReference type="Pfam" id="PF13328">
    <property type="entry name" value="HD_4"/>
    <property type="match status" value="1"/>
</dbReference>
<dbReference type="Gene3D" id="1.10.3210.10">
    <property type="entry name" value="Hypothetical protein af1432"/>
    <property type="match status" value="1"/>
</dbReference>
<protein>
    <submittedName>
        <fullName evidence="2">HD domain-containing protein</fullName>
    </submittedName>
</protein>
<dbReference type="InterPro" id="IPR003607">
    <property type="entry name" value="HD/PDEase_dom"/>
</dbReference>
<feature type="domain" description="HD/PDEase" evidence="1">
    <location>
        <begin position="23"/>
        <end position="130"/>
    </location>
</feature>
<organism evidence="2 3">
    <name type="scientific">Ureibacillus suwonensis</name>
    <dbReference type="NCBI Taxonomy" id="313007"/>
    <lineage>
        <taxon>Bacteria</taxon>
        <taxon>Bacillati</taxon>
        <taxon>Bacillota</taxon>
        <taxon>Bacilli</taxon>
        <taxon>Bacillales</taxon>
        <taxon>Caryophanaceae</taxon>
        <taxon>Ureibacillus</taxon>
    </lineage>
</organism>
<keyword evidence="3" id="KW-1185">Reference proteome</keyword>
<dbReference type="RefSeq" id="WP_390308744.1">
    <property type="nucleotide sequence ID" value="NZ_JBHSNQ010000028.1"/>
</dbReference>
<evidence type="ECO:0000259" key="1">
    <source>
        <dbReference type="SMART" id="SM00471"/>
    </source>
</evidence>
<evidence type="ECO:0000313" key="2">
    <source>
        <dbReference type="EMBL" id="MFC5540575.1"/>
    </source>
</evidence>
<dbReference type="Proteomes" id="UP001595978">
    <property type="component" value="Unassembled WGS sequence"/>
</dbReference>
<evidence type="ECO:0000313" key="3">
    <source>
        <dbReference type="Proteomes" id="UP001595978"/>
    </source>
</evidence>
<name>A0ABW0R9P3_9BACL</name>
<dbReference type="PANTHER" id="PTHR46246">
    <property type="entry name" value="GUANOSINE-3',5'-BIS(DIPHOSPHATE) 3'-PYROPHOSPHOHYDROLASE MESH1"/>
    <property type="match status" value="1"/>
</dbReference>
<dbReference type="SUPFAM" id="SSF109604">
    <property type="entry name" value="HD-domain/PDEase-like"/>
    <property type="match status" value="1"/>
</dbReference>
<accession>A0ABW0R9P3</accession>
<reference evidence="3" key="1">
    <citation type="journal article" date="2019" name="Int. J. Syst. Evol. Microbiol.">
        <title>The Global Catalogue of Microorganisms (GCM) 10K type strain sequencing project: providing services to taxonomists for standard genome sequencing and annotation.</title>
        <authorList>
            <consortium name="The Broad Institute Genomics Platform"/>
            <consortium name="The Broad Institute Genome Sequencing Center for Infectious Disease"/>
            <person name="Wu L."/>
            <person name="Ma J."/>
        </authorList>
    </citation>
    <scope>NUCLEOTIDE SEQUENCE [LARGE SCALE GENOMIC DNA]</scope>
    <source>
        <strain evidence="3">CCUG 56331</strain>
    </source>
</reference>
<comment type="caution">
    <text evidence="2">The sequence shown here is derived from an EMBL/GenBank/DDBJ whole genome shotgun (WGS) entry which is preliminary data.</text>
</comment>
<dbReference type="EMBL" id="JBHSNQ010000028">
    <property type="protein sequence ID" value="MFC5540575.1"/>
    <property type="molecule type" value="Genomic_DNA"/>
</dbReference>
<sequence>MNIVDKAIVFAAKVHRNQVRKGTDIPYITHPFAVGMLLQRANCSEEVIAAGILHDTLEDTDTTFEELKDEFGLRIAILVQSASEQDKSLPWEVRKQHTIEHIKDASLEELQVIVADKLHNLQTIHKDLDVMGDAIWQRFNRGKREQHWYYSSIVKALSRRKREFPLIGDLEEEVKAVFGSIDFLSEQEISLIFECAYLHINEGVGKELASRQLLRFVECIVEEAEQLYRDEQEHLLDKLEDLSSQGMQFEMNSEGPLILAAFFIALQNKLQWSDQELFKYVEKNKSKL</sequence>
<proteinExistence type="predicted"/>
<gene>
    <name evidence="2" type="ORF">ACFPOH_02120</name>
</gene>
<dbReference type="PANTHER" id="PTHR46246:SF1">
    <property type="entry name" value="GUANOSINE-3',5'-BIS(DIPHOSPHATE) 3'-PYROPHOSPHOHYDROLASE MESH1"/>
    <property type="match status" value="1"/>
</dbReference>